<dbReference type="Proteomes" id="UP000295344">
    <property type="component" value="Unassembled WGS sequence"/>
</dbReference>
<dbReference type="AlphaFoldDB" id="A0A4R7FG90"/>
<keyword evidence="2" id="KW-1185">Reference proteome</keyword>
<accession>A0A4R7FG90</accession>
<proteinExistence type="predicted"/>
<evidence type="ECO:0000313" key="1">
    <source>
        <dbReference type="EMBL" id="TDS75665.1"/>
    </source>
</evidence>
<evidence type="ECO:0000313" key="2">
    <source>
        <dbReference type="Proteomes" id="UP000295344"/>
    </source>
</evidence>
<sequence length="351" mass="38423">MVGTIGVQHRRVLPDLRPVADPWRIELVVVRGSHTSGERRAISRDVERGLLLRLRPGAYVERTAFEVLTPEDRHLVRMRAVAAVAPGTVLFSHASAALLHGLPVLRQRLGSVHVTVEDEDDRHRTGLTMHRFLVQDREVVRFSDLVTTGVGRTVVDLAGGLPFEEGVMAASGALAAGVPRVLLEEAIGVAGPRRANRRMRDAIAFGHPGAESAGESRTLVTFHRLGLEVPQLQHRLQLSDGSSAFVDAVFPRVLVGAEFDGEQKFLDPSMAPDGAGRAVLREKRREDEVRARLNGLVRFGWAEAGSPPLLRARLAQAGVVAPRRRVPFDEWVAAARAASPRRPPSTPRWRA</sequence>
<reference evidence="1 2" key="1">
    <citation type="submission" date="2019-03" db="EMBL/GenBank/DDBJ databases">
        <title>Genomic Encyclopedia of Archaeal and Bacterial Type Strains, Phase II (KMG-II): from individual species to whole genera.</title>
        <authorList>
            <person name="Goeker M."/>
        </authorList>
    </citation>
    <scope>NUCLEOTIDE SEQUENCE [LARGE SCALE GENOMIC DNA]</scope>
    <source>
        <strain evidence="1 2">DSM 24782</strain>
    </source>
</reference>
<organism evidence="1 2">
    <name type="scientific">Amnibacterium kyonggiense</name>
    <dbReference type="NCBI Taxonomy" id="595671"/>
    <lineage>
        <taxon>Bacteria</taxon>
        <taxon>Bacillati</taxon>
        <taxon>Actinomycetota</taxon>
        <taxon>Actinomycetes</taxon>
        <taxon>Micrococcales</taxon>
        <taxon>Microbacteriaceae</taxon>
        <taxon>Amnibacterium</taxon>
    </lineage>
</organism>
<name>A0A4R7FG90_9MICO</name>
<comment type="caution">
    <text evidence="1">The sequence shown here is derived from an EMBL/GenBank/DDBJ whole genome shotgun (WGS) entry which is preliminary data.</text>
</comment>
<evidence type="ECO:0008006" key="3">
    <source>
        <dbReference type="Google" id="ProtNLM"/>
    </source>
</evidence>
<dbReference type="EMBL" id="SOAM01000003">
    <property type="protein sequence ID" value="TDS75665.1"/>
    <property type="molecule type" value="Genomic_DNA"/>
</dbReference>
<gene>
    <name evidence="1" type="ORF">CLV52_2772</name>
</gene>
<protein>
    <recommendedName>
        <fullName evidence="3">Transcriptional regulator, AbiEi antitoxin, Type IV TA system</fullName>
    </recommendedName>
</protein>